<proteinExistence type="predicted"/>
<name>A0ABQ8UN87_9EUKA</name>
<evidence type="ECO:0000256" key="1">
    <source>
        <dbReference type="SAM" id="MobiDB-lite"/>
    </source>
</evidence>
<feature type="compositionally biased region" description="Low complexity" evidence="1">
    <location>
        <begin position="1"/>
        <end position="13"/>
    </location>
</feature>
<dbReference type="PANTHER" id="PTHR24114">
    <property type="entry name" value="LEUCINE RICH REPEAT FAMILY PROTEIN"/>
    <property type="match status" value="1"/>
</dbReference>
<gene>
    <name evidence="2" type="ORF">PAPYR_4514</name>
</gene>
<reference evidence="2" key="1">
    <citation type="journal article" date="2022" name="bioRxiv">
        <title>Genomics of Preaxostyla Flagellates Illuminates Evolutionary Transitions and the Path Towards Mitochondrial Loss.</title>
        <authorList>
            <person name="Novak L.V.F."/>
            <person name="Treitli S.C."/>
            <person name="Pyrih J."/>
            <person name="Halakuc P."/>
            <person name="Pipaliya S.V."/>
            <person name="Vacek V."/>
            <person name="Brzon O."/>
            <person name="Soukal P."/>
            <person name="Eme L."/>
            <person name="Dacks J.B."/>
            <person name="Karnkowska A."/>
            <person name="Elias M."/>
            <person name="Hampl V."/>
        </authorList>
    </citation>
    <scope>NUCLEOTIDE SEQUENCE</scope>
    <source>
        <strain evidence="2">RCP-MX</strain>
    </source>
</reference>
<sequence>MRRPAASSPLRRSFVPPRSPKDPPTPPIERDPSPVNRSIIADDDDGRSAPSPAPQLPQPAAEVTSVARHAESKWNTISLHAVAAAALAVAPILAFEVEIKESLIKLNGNDPHVQEFEVNKRSFDGDEFSQLLEGMEKSQHLRKLLLYTNCLSNKELTLLSHSISFNSTIRVLVVNNNNITAATAECFAQMLARNRTLRHLDLSNNRLGPAGVRLLSAGLTFNSGLDTLFLSKSLWGHAGGSSIEVTGLGDLGMVSFPHLLLLWHPSLTSRLYVALLWGVVDVGWPGSSTEMGDQGMEYLAGALRQNNTLRILNLAINVIGPAGIRELALVLMEKCPLAALDLSHNHLQDIGAAKLGEALPRNDGLLDLRIAFNRITGKGCTAFFQGLAVNKTLRYCSLRRSGGHAPGIYIAPCLCHLMGSRCHTPLRFCSHLHPIIPTLPTLIVPSSLSHSNALEAVGAAALGGCLLVNGHPPHARYAPYGPHTPATTALSWWA</sequence>
<dbReference type="Gene3D" id="3.80.10.10">
    <property type="entry name" value="Ribonuclease Inhibitor"/>
    <property type="match status" value="3"/>
</dbReference>
<dbReference type="Pfam" id="PF13516">
    <property type="entry name" value="LRR_6"/>
    <property type="match status" value="3"/>
</dbReference>
<dbReference type="InterPro" id="IPR032675">
    <property type="entry name" value="LRR_dom_sf"/>
</dbReference>
<dbReference type="InterPro" id="IPR052394">
    <property type="entry name" value="LRR-containing"/>
</dbReference>
<evidence type="ECO:0000313" key="2">
    <source>
        <dbReference type="EMBL" id="KAJ4459466.1"/>
    </source>
</evidence>
<protein>
    <submittedName>
        <fullName evidence="2">Uncharacterized protein</fullName>
    </submittedName>
</protein>
<dbReference type="SMART" id="SM00368">
    <property type="entry name" value="LRR_RI"/>
    <property type="match status" value="6"/>
</dbReference>
<evidence type="ECO:0000313" key="3">
    <source>
        <dbReference type="Proteomes" id="UP001141327"/>
    </source>
</evidence>
<dbReference type="PANTHER" id="PTHR24114:SF2">
    <property type="entry name" value="F-BOX DOMAIN-CONTAINING PROTEIN-RELATED"/>
    <property type="match status" value="1"/>
</dbReference>
<accession>A0ABQ8UN87</accession>
<dbReference type="Proteomes" id="UP001141327">
    <property type="component" value="Unassembled WGS sequence"/>
</dbReference>
<feature type="region of interest" description="Disordered" evidence="1">
    <location>
        <begin position="1"/>
        <end position="58"/>
    </location>
</feature>
<dbReference type="InterPro" id="IPR001611">
    <property type="entry name" value="Leu-rich_rpt"/>
</dbReference>
<dbReference type="SUPFAM" id="SSF52047">
    <property type="entry name" value="RNI-like"/>
    <property type="match status" value="1"/>
</dbReference>
<keyword evidence="3" id="KW-1185">Reference proteome</keyword>
<comment type="caution">
    <text evidence="2">The sequence shown here is derived from an EMBL/GenBank/DDBJ whole genome shotgun (WGS) entry which is preliminary data.</text>
</comment>
<organism evidence="2 3">
    <name type="scientific">Paratrimastix pyriformis</name>
    <dbReference type="NCBI Taxonomy" id="342808"/>
    <lineage>
        <taxon>Eukaryota</taxon>
        <taxon>Metamonada</taxon>
        <taxon>Preaxostyla</taxon>
        <taxon>Paratrimastigidae</taxon>
        <taxon>Paratrimastix</taxon>
    </lineage>
</organism>
<dbReference type="EMBL" id="JAPMOS010000019">
    <property type="protein sequence ID" value="KAJ4459466.1"/>
    <property type="molecule type" value="Genomic_DNA"/>
</dbReference>